<dbReference type="SUPFAM" id="SSF52402">
    <property type="entry name" value="Adenine nucleotide alpha hydrolases-like"/>
    <property type="match status" value="1"/>
</dbReference>
<evidence type="ECO:0000313" key="5">
    <source>
        <dbReference type="EMBL" id="SFL07089.1"/>
    </source>
</evidence>
<feature type="domain" description="UspA" evidence="3">
    <location>
        <begin position="5"/>
        <end position="144"/>
    </location>
</feature>
<comment type="caution">
    <text evidence="4">The sequence shown here is derived from an EMBL/GenBank/DDBJ whole genome shotgun (WGS) entry which is preliminary data.</text>
</comment>
<dbReference type="PRINTS" id="PR01438">
    <property type="entry name" value="UNVRSLSTRESS"/>
</dbReference>
<dbReference type="PIRSF" id="PIRSF006276">
    <property type="entry name" value="UspA"/>
    <property type="match status" value="1"/>
</dbReference>
<dbReference type="InterPro" id="IPR014729">
    <property type="entry name" value="Rossmann-like_a/b/a_fold"/>
</dbReference>
<comment type="similarity">
    <text evidence="1 2">Belongs to the universal stress protein A family.</text>
</comment>
<dbReference type="InterPro" id="IPR006016">
    <property type="entry name" value="UspA"/>
</dbReference>
<name>A0A091CBD2_STREI</name>
<evidence type="ECO:0000256" key="2">
    <source>
        <dbReference type="PIRNR" id="PIRNR006276"/>
    </source>
</evidence>
<gene>
    <name evidence="4" type="ORF">H702_03015</name>
    <name evidence="5" type="ORF">SAMN02910290_00337</name>
</gene>
<evidence type="ECO:0000259" key="3">
    <source>
        <dbReference type="Pfam" id="PF00582"/>
    </source>
</evidence>
<comment type="subcellular location">
    <subcellularLocation>
        <location evidence="2">Cytoplasm</location>
    </subcellularLocation>
</comment>
<evidence type="ECO:0000313" key="7">
    <source>
        <dbReference type="Proteomes" id="UP000182793"/>
    </source>
</evidence>
<dbReference type="PANTHER" id="PTHR46268:SF6">
    <property type="entry name" value="UNIVERSAL STRESS PROTEIN UP12"/>
    <property type="match status" value="1"/>
</dbReference>
<dbReference type="CDD" id="cd00293">
    <property type="entry name" value="USP-like"/>
    <property type="match status" value="1"/>
</dbReference>
<dbReference type="AlphaFoldDB" id="A0A091CBD2"/>
<dbReference type="PANTHER" id="PTHR46268">
    <property type="entry name" value="STRESS RESPONSE PROTEIN NHAX"/>
    <property type="match status" value="1"/>
</dbReference>
<organism evidence="4 6">
    <name type="scientific">Streptococcus equinus JB1</name>
    <dbReference type="NCBI Taxonomy" id="1294274"/>
    <lineage>
        <taxon>Bacteria</taxon>
        <taxon>Bacillati</taxon>
        <taxon>Bacillota</taxon>
        <taxon>Bacilli</taxon>
        <taxon>Lactobacillales</taxon>
        <taxon>Streptococcaceae</taxon>
        <taxon>Streptococcus</taxon>
    </lineage>
</organism>
<evidence type="ECO:0000313" key="6">
    <source>
        <dbReference type="Proteomes" id="UP000029382"/>
    </source>
</evidence>
<dbReference type="RefSeq" id="WP_039696345.1">
    <property type="nucleotide sequence ID" value="NZ_AUZH01000012.1"/>
</dbReference>
<dbReference type="Proteomes" id="UP000029382">
    <property type="component" value="Unassembled WGS sequence"/>
</dbReference>
<dbReference type="EMBL" id="FOTG01000002">
    <property type="protein sequence ID" value="SFL07089.1"/>
    <property type="molecule type" value="Genomic_DNA"/>
</dbReference>
<keyword evidence="7" id="KW-1185">Reference proteome</keyword>
<proteinExistence type="inferred from homology"/>
<dbReference type="GO" id="GO:0005737">
    <property type="term" value="C:cytoplasm"/>
    <property type="evidence" value="ECO:0007669"/>
    <property type="project" value="UniProtKB-SubCell"/>
</dbReference>
<accession>A0A091CBD2</accession>
<evidence type="ECO:0000256" key="1">
    <source>
        <dbReference type="ARBA" id="ARBA00008791"/>
    </source>
</evidence>
<dbReference type="Proteomes" id="UP000182793">
    <property type="component" value="Unassembled WGS sequence"/>
</dbReference>
<dbReference type="Pfam" id="PF00582">
    <property type="entry name" value="Usp"/>
    <property type="match status" value="1"/>
</dbReference>
<evidence type="ECO:0000313" key="4">
    <source>
        <dbReference type="EMBL" id="KFN88378.1"/>
    </source>
</evidence>
<sequence>MSHHYEKILIAIDGSYESELAFEKGVNIALRNNAELLLTHVIDTRALQSVATFDTYVYEKLEQEAKEVLDDYEKQARDKGLTKIKQIIEFGNPKTLLARDIPDKEKADLIMVGATGLNTFERLLIGSSSEYIMRHAKVDLLVVRDSEKTF</sequence>
<protein>
    <recommendedName>
        <fullName evidence="2">Universal stress protein</fullName>
    </recommendedName>
</protein>
<dbReference type="InterPro" id="IPR006015">
    <property type="entry name" value="Universal_stress_UspA"/>
</dbReference>
<dbReference type="EMBL" id="AUZH01000012">
    <property type="protein sequence ID" value="KFN88378.1"/>
    <property type="molecule type" value="Genomic_DNA"/>
</dbReference>
<keyword evidence="2" id="KW-0963">Cytoplasm</keyword>
<reference evidence="4 6" key="1">
    <citation type="journal article" date="2014" name="Genome Announc.">
        <title>Draft Genome Sequences of Streptococcus bovis Strains ATCC 33317 and JB1.</title>
        <authorList>
            <person name="Benahmed F.H."/>
            <person name="Gopinath G.R."/>
            <person name="Harbottle H."/>
            <person name="Cotta M.A."/>
            <person name="Luo Y."/>
            <person name="Henderson C."/>
            <person name="Teri P."/>
            <person name="Soppet D."/>
            <person name="Rasmussen M."/>
            <person name="Whitehead T.R."/>
            <person name="Davidson M."/>
        </authorList>
    </citation>
    <scope>NUCLEOTIDE SEQUENCE [LARGE SCALE GENOMIC DNA]</scope>
    <source>
        <strain evidence="4 6">JB1</strain>
    </source>
</reference>
<dbReference type="Gene3D" id="3.40.50.620">
    <property type="entry name" value="HUPs"/>
    <property type="match status" value="1"/>
</dbReference>
<reference evidence="5 7" key="2">
    <citation type="submission" date="2016-10" db="EMBL/GenBank/DDBJ databases">
        <authorList>
            <person name="Varghese N."/>
            <person name="Submissions S."/>
        </authorList>
    </citation>
    <scope>NUCLEOTIDE SEQUENCE [LARGE SCALE GENOMIC DNA]</scope>
    <source>
        <strain evidence="5 7">JB1</strain>
    </source>
</reference>